<dbReference type="OMA" id="WCGDDCL"/>
<feature type="domain" description="Vps16 N-terminal" evidence="5">
    <location>
        <begin position="281"/>
        <end position="384"/>
    </location>
</feature>
<evidence type="ECO:0000256" key="3">
    <source>
        <dbReference type="PIRNR" id="PIRNR007949"/>
    </source>
</evidence>
<evidence type="ECO:0000259" key="4">
    <source>
        <dbReference type="Pfam" id="PF04840"/>
    </source>
</evidence>
<dbReference type="GO" id="GO:0006886">
    <property type="term" value="P:intracellular protein transport"/>
    <property type="evidence" value="ECO:0007669"/>
    <property type="project" value="InterPro"/>
</dbReference>
<dbReference type="InterPro" id="IPR006926">
    <property type="entry name" value="Vps16_N"/>
</dbReference>
<comment type="function">
    <text evidence="3">Plays a role in vesicle-mediated protein trafficking to lysosomal compartments including the endocytic membrane transport and autophagic pathways. Believed to act as a core component of the putative HOPS and CORVET endosomal tethering complexes.</text>
</comment>
<comment type="similarity">
    <text evidence="1 3">Belongs to the VPS16 family.</text>
</comment>
<dbReference type="InterPro" id="IPR038132">
    <property type="entry name" value="Vps16_C_sf"/>
</dbReference>
<accession>T1IUZ1</accession>
<feature type="domain" description="Vps16 C-terminal" evidence="4">
    <location>
        <begin position="482"/>
        <end position="816"/>
    </location>
</feature>
<dbReference type="STRING" id="126957.T1IUZ1"/>
<dbReference type="PANTHER" id="PTHR12811:SF0">
    <property type="entry name" value="VACUOLAR PROTEIN SORTING-ASSOCIATED PROTEIN 16 HOMOLOG"/>
    <property type="match status" value="1"/>
</dbReference>
<dbReference type="PANTHER" id="PTHR12811">
    <property type="entry name" value="VACUOLAR PROTEIN SORTING VPS16"/>
    <property type="match status" value="1"/>
</dbReference>
<proteinExistence type="inferred from homology"/>
<keyword evidence="3" id="KW-0458">Lysosome</keyword>
<keyword evidence="3" id="KW-0472">Membrane</keyword>
<feature type="domain" description="Vps16 N-terminal" evidence="5">
    <location>
        <begin position="6"/>
        <end position="275"/>
    </location>
</feature>
<dbReference type="eggNOG" id="KOG2280">
    <property type="taxonomic scope" value="Eukaryota"/>
</dbReference>
<keyword evidence="3" id="KW-0813">Transport</keyword>
<evidence type="ECO:0000256" key="1">
    <source>
        <dbReference type="ARBA" id="ARBA00009250"/>
    </source>
</evidence>
<dbReference type="GO" id="GO:0005765">
    <property type="term" value="C:lysosomal membrane"/>
    <property type="evidence" value="ECO:0007669"/>
    <property type="project" value="UniProtKB-SubCell"/>
</dbReference>
<organism evidence="6 7">
    <name type="scientific">Strigamia maritima</name>
    <name type="common">European centipede</name>
    <name type="synonym">Geophilus maritimus</name>
    <dbReference type="NCBI Taxonomy" id="126957"/>
    <lineage>
        <taxon>Eukaryota</taxon>
        <taxon>Metazoa</taxon>
        <taxon>Ecdysozoa</taxon>
        <taxon>Arthropoda</taxon>
        <taxon>Myriapoda</taxon>
        <taxon>Chilopoda</taxon>
        <taxon>Pleurostigmophora</taxon>
        <taxon>Geophilomorpha</taxon>
        <taxon>Linotaeniidae</taxon>
        <taxon>Strigamia</taxon>
    </lineage>
</organism>
<dbReference type="Pfam" id="PF04840">
    <property type="entry name" value="Vps16_C"/>
    <property type="match status" value="1"/>
</dbReference>
<dbReference type="GO" id="GO:0033263">
    <property type="term" value="C:CORVET complex"/>
    <property type="evidence" value="ECO:0007669"/>
    <property type="project" value="UniProtKB-UniRule"/>
</dbReference>
<name>T1IUZ1_STRMM</name>
<dbReference type="GO" id="GO:0003779">
    <property type="term" value="F:actin binding"/>
    <property type="evidence" value="ECO:0007669"/>
    <property type="project" value="TreeGrafter"/>
</dbReference>
<comment type="subcellular location">
    <subcellularLocation>
        <location evidence="3">Late endosome membrane</location>
        <topology evidence="3">Peripheral membrane protein</topology>
        <orientation evidence="3">Cytoplasmic side</orientation>
    </subcellularLocation>
    <subcellularLocation>
        <location evidence="3">Lysosome membrane</location>
        <topology evidence="3">Peripheral membrane protein</topology>
        <orientation evidence="3">Cytoplasmic side</orientation>
    </subcellularLocation>
    <text evidence="3">Cytoplasmic, peripheral membrane protein associated with late endosomes/lysosomes.</text>
</comment>
<evidence type="ECO:0000313" key="6">
    <source>
        <dbReference type="EnsemblMetazoa" id="SMAR004977-PA"/>
    </source>
</evidence>
<sequence>MAQIVVDWTPLGKDVFYRKIELCSMEWRNHVNLDEFVLSAAPFGGPIALIRDEKKFVKQQGSSTKPTIHIFSASGNFISSLTWSGGRVIHFAWSCFEDLLIIQDDGTVCVYDLFGTFKYTFSMGQEAKDTRVLECKVFNNRNTTGVAILTTSFRIFVVNNILDTRIRRMPEIPGLDVRPSCWAVLPVDREQFQVPNSQILLGKESELYLLDAGDSHAQQQFPAFTNSPNGYLELAVSNDGKRVALFTSNGLIWLGSSDLQIKYCEFDTKCPNRPKHFDTPVHLVPEIDGIRIISTTHHEFFQKVPEVVKDIFRIGSMDPGAILLEANKEYQKKSHRADEYVRMIKDQLEMAVYQCIEAAGHEYEPEAASFGKCFVPNLNPSSFVDMCQNLRVLNAVRDYKLGLPLTYIQLQHLTIPVLIDRLVQRRHYWLAIPICQYLKISDHDGKSRILAHWACYKVKQKHLDDETIAIDISKKLGCTPGISYAEIASKASEHGRTQLAIKLLDYETRASEQVPLLMQLDQIHQAMTKAIESGDTDLVYFVLLHLEESLDQGTFQMEIRKFPLAQSLYIKVSTSLLFKYIVFGRLNYCKEQKLDDRLRGVHYQNDDNQAEGSCRVIECYQSQTRCDLRIQLLHSALESYKKARNDFVSAQTDEQIRLMRRQIKLEEKFFSDYLDKSLHDTIFSLLLVRETRAVAEELKKDFKMPEKHFAWMKIDAHGQLGEWGELETFSKSKKSPIGFEPFVDICLQYNNKREAIKYLPKVRVENKVKYYMKAGMVEEAANVALEMKDASALKMLQEKLGTGNRLVFEKIQAMRNQLGSK</sequence>
<dbReference type="PhylomeDB" id="T1IUZ1"/>
<keyword evidence="3" id="KW-0653">Protein transport</keyword>
<dbReference type="GO" id="GO:0042144">
    <property type="term" value="P:vacuole fusion, non-autophagic"/>
    <property type="evidence" value="ECO:0007669"/>
    <property type="project" value="TreeGrafter"/>
</dbReference>
<reference evidence="6" key="2">
    <citation type="submission" date="2015-02" db="UniProtKB">
        <authorList>
            <consortium name="EnsemblMetazoa"/>
        </authorList>
    </citation>
    <scope>IDENTIFICATION</scope>
</reference>
<dbReference type="InterPro" id="IPR016534">
    <property type="entry name" value="VPS16"/>
</dbReference>
<dbReference type="EMBL" id="JH431567">
    <property type="status" value="NOT_ANNOTATED_CDS"/>
    <property type="molecule type" value="Genomic_DNA"/>
</dbReference>
<dbReference type="InterPro" id="IPR006925">
    <property type="entry name" value="Vps16_C"/>
</dbReference>
<dbReference type="EnsemblMetazoa" id="SMAR004977-RA">
    <property type="protein sequence ID" value="SMAR004977-PA"/>
    <property type="gene ID" value="SMAR004977"/>
</dbReference>
<reference evidence="7" key="1">
    <citation type="submission" date="2011-05" db="EMBL/GenBank/DDBJ databases">
        <authorList>
            <person name="Richards S.R."/>
            <person name="Qu J."/>
            <person name="Jiang H."/>
            <person name="Jhangiani S.N."/>
            <person name="Agravi P."/>
            <person name="Goodspeed R."/>
            <person name="Gross S."/>
            <person name="Mandapat C."/>
            <person name="Jackson L."/>
            <person name="Mathew T."/>
            <person name="Pu L."/>
            <person name="Thornton R."/>
            <person name="Saada N."/>
            <person name="Wilczek-Boney K.B."/>
            <person name="Lee S."/>
            <person name="Kovar C."/>
            <person name="Wu Y."/>
            <person name="Scherer S.E."/>
            <person name="Worley K.C."/>
            <person name="Muzny D.M."/>
            <person name="Gibbs R."/>
        </authorList>
    </citation>
    <scope>NUCLEOTIDE SEQUENCE</scope>
    <source>
        <strain evidence="7">Brora</strain>
    </source>
</reference>
<dbReference type="PIRSF" id="PIRSF007949">
    <property type="entry name" value="VPS16"/>
    <property type="match status" value="1"/>
</dbReference>
<protein>
    <recommendedName>
        <fullName evidence="2 3">Vacuolar protein sorting-associated protein 16 homolog</fullName>
    </recommendedName>
</protein>
<keyword evidence="3" id="KW-0967">Endosome</keyword>
<dbReference type="GO" id="GO:0031902">
    <property type="term" value="C:late endosome membrane"/>
    <property type="evidence" value="ECO:0007669"/>
    <property type="project" value="UniProtKB-SubCell"/>
</dbReference>
<evidence type="ECO:0000313" key="7">
    <source>
        <dbReference type="Proteomes" id="UP000014500"/>
    </source>
</evidence>
<evidence type="ECO:0000259" key="5">
    <source>
        <dbReference type="Pfam" id="PF04841"/>
    </source>
</evidence>
<keyword evidence="7" id="KW-1185">Reference proteome</keyword>
<evidence type="ECO:0000256" key="2">
    <source>
        <dbReference type="ARBA" id="ARBA00017947"/>
    </source>
</evidence>
<dbReference type="HOGENOM" id="CLU_008909_0_0_1"/>
<dbReference type="GO" id="GO:0016197">
    <property type="term" value="P:endosomal transport"/>
    <property type="evidence" value="ECO:0007669"/>
    <property type="project" value="TreeGrafter"/>
</dbReference>
<dbReference type="GO" id="GO:0030897">
    <property type="term" value="C:HOPS complex"/>
    <property type="evidence" value="ECO:0007669"/>
    <property type="project" value="UniProtKB-UniRule"/>
</dbReference>
<dbReference type="AlphaFoldDB" id="T1IUZ1"/>
<dbReference type="Pfam" id="PF04841">
    <property type="entry name" value="Vps16_N"/>
    <property type="match status" value="2"/>
</dbReference>
<dbReference type="Gene3D" id="1.10.150.780">
    <property type="entry name" value="Vps16, C-terminal region"/>
    <property type="match status" value="1"/>
</dbReference>
<dbReference type="SUPFAM" id="SSF82171">
    <property type="entry name" value="DPP6 N-terminal domain-like"/>
    <property type="match status" value="1"/>
</dbReference>
<dbReference type="Proteomes" id="UP000014500">
    <property type="component" value="Unassembled WGS sequence"/>
</dbReference>